<protein>
    <submittedName>
        <fullName evidence="1">Uncharacterized protein</fullName>
    </submittedName>
</protein>
<dbReference type="EMBL" id="CP123000">
    <property type="protein sequence ID" value="WGI68635.1"/>
    <property type="molecule type" value="Genomic_DNA"/>
</dbReference>
<organism evidence="1 2">
    <name type="scientific">Neorhizobium petrolearium</name>
    <dbReference type="NCBI Taxonomy" id="515361"/>
    <lineage>
        <taxon>Bacteria</taxon>
        <taxon>Pseudomonadati</taxon>
        <taxon>Pseudomonadota</taxon>
        <taxon>Alphaproteobacteria</taxon>
        <taxon>Hyphomicrobiales</taxon>
        <taxon>Rhizobiaceae</taxon>
        <taxon>Rhizobium/Agrobacterium group</taxon>
        <taxon>Neorhizobium</taxon>
    </lineage>
</organism>
<name>A0ABY8M255_9HYPH</name>
<evidence type="ECO:0000313" key="1">
    <source>
        <dbReference type="EMBL" id="WGI68635.1"/>
    </source>
</evidence>
<gene>
    <name evidence="1" type="ORF">QEO92_00610</name>
</gene>
<accession>A0ABY8M255</accession>
<dbReference type="Proteomes" id="UP001227095">
    <property type="component" value="Chromosome"/>
</dbReference>
<evidence type="ECO:0000313" key="2">
    <source>
        <dbReference type="Proteomes" id="UP001227095"/>
    </source>
</evidence>
<sequence length="130" mass="14550">MDFDEGLPRKLAALLEGDFAEGYAQFKEIVDFSESLEGLSASDKAVIYLYQLVSTAMIEGLNRGEERFEIDPTEMLVCLWAATGTALALVNIQAFKTEGMGMVKKQTRTTVMDNYQAFVKHAIDEERRAK</sequence>
<reference evidence="1 2" key="1">
    <citation type="submission" date="2023-04" db="EMBL/GenBank/DDBJ databases">
        <title>Neorhizobium petrolearium OS53, complete genome.</title>
        <authorList>
            <person name="Yu T."/>
        </authorList>
    </citation>
    <scope>NUCLEOTIDE SEQUENCE [LARGE SCALE GENOMIC DNA]</scope>
    <source>
        <strain evidence="1 2">OS53</strain>
    </source>
</reference>
<keyword evidence="2" id="KW-1185">Reference proteome</keyword>
<dbReference type="RefSeq" id="WP_227701796.1">
    <property type="nucleotide sequence ID" value="NZ_CP123000.1"/>
</dbReference>
<proteinExistence type="predicted"/>